<dbReference type="AlphaFoldDB" id="A0A1W0WQ92"/>
<evidence type="ECO:0000313" key="3">
    <source>
        <dbReference type="Proteomes" id="UP000192578"/>
    </source>
</evidence>
<feature type="region of interest" description="Disordered" evidence="1">
    <location>
        <begin position="25"/>
        <end position="91"/>
    </location>
</feature>
<keyword evidence="3" id="KW-1185">Reference proteome</keyword>
<accession>A0A1W0WQ92</accession>
<sequence length="162" mass="17773">MRGQGQNPRGVKDTAVSIENTSKAISTTMDMSTSQTCLPVTETVEKDVRPKKDKTLLSMSRSGHKARNCRRKPKSNRNRSTGGGVGSSATGMFQYKTTTKSTDVDLKIEWISGEVACGGHWVMSYQPVSSEVIKAVGVRTSGRTRFQQSFQLRSATGHQRDE</sequence>
<organism evidence="2 3">
    <name type="scientific">Hypsibius exemplaris</name>
    <name type="common">Freshwater tardigrade</name>
    <dbReference type="NCBI Taxonomy" id="2072580"/>
    <lineage>
        <taxon>Eukaryota</taxon>
        <taxon>Metazoa</taxon>
        <taxon>Ecdysozoa</taxon>
        <taxon>Tardigrada</taxon>
        <taxon>Eutardigrada</taxon>
        <taxon>Parachela</taxon>
        <taxon>Hypsibioidea</taxon>
        <taxon>Hypsibiidae</taxon>
        <taxon>Hypsibius</taxon>
    </lineage>
</organism>
<protein>
    <submittedName>
        <fullName evidence="2">Uncharacterized protein</fullName>
    </submittedName>
</protein>
<proteinExistence type="predicted"/>
<gene>
    <name evidence="2" type="ORF">BV898_08467</name>
</gene>
<feature type="compositionally biased region" description="Basic and acidic residues" evidence="1">
    <location>
        <begin position="43"/>
        <end position="55"/>
    </location>
</feature>
<dbReference type="Proteomes" id="UP000192578">
    <property type="component" value="Unassembled WGS sequence"/>
</dbReference>
<dbReference type="EMBL" id="MTYJ01000061">
    <property type="protein sequence ID" value="OQV17362.1"/>
    <property type="molecule type" value="Genomic_DNA"/>
</dbReference>
<evidence type="ECO:0000313" key="2">
    <source>
        <dbReference type="EMBL" id="OQV17362.1"/>
    </source>
</evidence>
<evidence type="ECO:0000256" key="1">
    <source>
        <dbReference type="SAM" id="MobiDB-lite"/>
    </source>
</evidence>
<comment type="caution">
    <text evidence="2">The sequence shown here is derived from an EMBL/GenBank/DDBJ whole genome shotgun (WGS) entry which is preliminary data.</text>
</comment>
<name>A0A1W0WQ92_HYPEX</name>
<feature type="compositionally biased region" description="Polar residues" evidence="1">
    <location>
        <begin position="25"/>
        <end position="38"/>
    </location>
</feature>
<reference evidence="3" key="1">
    <citation type="submission" date="2017-01" db="EMBL/GenBank/DDBJ databases">
        <title>Comparative genomics of anhydrobiosis in the tardigrade Hypsibius dujardini.</title>
        <authorList>
            <person name="Yoshida Y."/>
            <person name="Koutsovoulos G."/>
            <person name="Laetsch D."/>
            <person name="Stevens L."/>
            <person name="Kumar S."/>
            <person name="Horikawa D."/>
            <person name="Ishino K."/>
            <person name="Komine S."/>
            <person name="Tomita M."/>
            <person name="Blaxter M."/>
            <person name="Arakawa K."/>
        </authorList>
    </citation>
    <scope>NUCLEOTIDE SEQUENCE [LARGE SCALE GENOMIC DNA]</scope>
    <source>
        <strain evidence="3">Z151</strain>
    </source>
</reference>
<feature type="compositionally biased region" description="Basic residues" evidence="1">
    <location>
        <begin position="62"/>
        <end position="77"/>
    </location>
</feature>